<accession>A0A9Q0EPX3</accession>
<evidence type="ECO:0000259" key="6">
    <source>
        <dbReference type="Pfam" id="PF16212"/>
    </source>
</evidence>
<dbReference type="InterPro" id="IPR032630">
    <property type="entry name" value="P_typ_ATPase_c"/>
</dbReference>
<organism evidence="7 8">
    <name type="scientific">Muraenolepis orangiensis</name>
    <name type="common">Patagonian moray cod</name>
    <dbReference type="NCBI Taxonomy" id="630683"/>
    <lineage>
        <taxon>Eukaryota</taxon>
        <taxon>Metazoa</taxon>
        <taxon>Chordata</taxon>
        <taxon>Craniata</taxon>
        <taxon>Vertebrata</taxon>
        <taxon>Euteleostomi</taxon>
        <taxon>Actinopterygii</taxon>
        <taxon>Neopterygii</taxon>
        <taxon>Teleostei</taxon>
        <taxon>Neoteleostei</taxon>
        <taxon>Acanthomorphata</taxon>
        <taxon>Zeiogadaria</taxon>
        <taxon>Gadariae</taxon>
        <taxon>Gadiformes</taxon>
        <taxon>Muraenolepidoidei</taxon>
        <taxon>Muraenolepididae</taxon>
        <taxon>Muraenolepis</taxon>
    </lineage>
</organism>
<keyword evidence="2" id="KW-0479">Metal-binding</keyword>
<evidence type="ECO:0000256" key="3">
    <source>
        <dbReference type="ARBA" id="ARBA00022842"/>
    </source>
</evidence>
<protein>
    <recommendedName>
        <fullName evidence="6">P-type ATPase C-terminal domain-containing protein</fullName>
    </recommendedName>
</protein>
<evidence type="ECO:0000313" key="7">
    <source>
        <dbReference type="EMBL" id="KAJ3611234.1"/>
    </source>
</evidence>
<dbReference type="GO" id="GO:0005886">
    <property type="term" value="C:plasma membrane"/>
    <property type="evidence" value="ECO:0007669"/>
    <property type="project" value="TreeGrafter"/>
</dbReference>
<name>A0A9Q0EPX3_9TELE</name>
<dbReference type="GO" id="GO:0140326">
    <property type="term" value="F:ATPase-coupled intramembrane lipid transporter activity"/>
    <property type="evidence" value="ECO:0007669"/>
    <property type="project" value="TreeGrafter"/>
</dbReference>
<comment type="subcellular location">
    <subcellularLocation>
        <location evidence="1">Membrane</location>
        <topology evidence="1">Multi-pass membrane protein</topology>
    </subcellularLocation>
</comment>
<dbReference type="OrthoDB" id="377733at2759"/>
<dbReference type="GO" id="GO:0046872">
    <property type="term" value="F:metal ion binding"/>
    <property type="evidence" value="ECO:0007669"/>
    <property type="project" value="UniProtKB-KW"/>
</dbReference>
<proteinExistence type="predicted"/>
<gene>
    <name evidence="7" type="ORF">NHX12_021250</name>
</gene>
<feature type="transmembrane region" description="Helical" evidence="5">
    <location>
        <begin position="16"/>
        <end position="36"/>
    </location>
</feature>
<reference evidence="7" key="1">
    <citation type="submission" date="2022-07" db="EMBL/GenBank/DDBJ databases">
        <title>Chromosome-level genome of Muraenolepis orangiensis.</title>
        <authorList>
            <person name="Kim J."/>
        </authorList>
    </citation>
    <scope>NUCLEOTIDE SEQUENCE</scope>
    <source>
        <strain evidence="7">KU_S4_2022</strain>
        <tissue evidence="7">Muscle</tissue>
    </source>
</reference>
<keyword evidence="3" id="KW-0460">Magnesium</keyword>
<evidence type="ECO:0000256" key="5">
    <source>
        <dbReference type="SAM" id="Phobius"/>
    </source>
</evidence>
<feature type="transmembrane region" description="Helical" evidence="5">
    <location>
        <begin position="48"/>
        <end position="71"/>
    </location>
</feature>
<sequence>MLEHDSPFSNGHGNDYLFVGNMVYTYVVVTVCLKAGMETTAWTRFSHLAVWGSMILWMVFFAVYSAIWPVIPIAPDMRGQASLTPGNDLSINVIAVNLHHPKSNVLAPAGLLGLLVLLAGSDPGSGSLFTQGLCMERGAPLGVEDPPGGGPGAGGAGRGPRSSRAAGRQRTQSKRTGPSSDK</sequence>
<evidence type="ECO:0000256" key="2">
    <source>
        <dbReference type="ARBA" id="ARBA00022723"/>
    </source>
</evidence>
<keyword evidence="5" id="KW-1133">Transmembrane helix</keyword>
<keyword evidence="8" id="KW-1185">Reference proteome</keyword>
<dbReference type="PANTHER" id="PTHR24092:SF98">
    <property type="entry name" value="PHOSPHOLIPID-TRANSPORTING ATPASE IB"/>
    <property type="match status" value="1"/>
</dbReference>
<dbReference type="Proteomes" id="UP001148018">
    <property type="component" value="Unassembled WGS sequence"/>
</dbReference>
<dbReference type="GO" id="GO:0048666">
    <property type="term" value="P:neuron development"/>
    <property type="evidence" value="ECO:0007669"/>
    <property type="project" value="TreeGrafter"/>
</dbReference>
<dbReference type="Pfam" id="PF16212">
    <property type="entry name" value="PhoLip_ATPase_C"/>
    <property type="match status" value="1"/>
</dbReference>
<feature type="region of interest" description="Disordered" evidence="4">
    <location>
        <begin position="139"/>
        <end position="182"/>
    </location>
</feature>
<keyword evidence="5" id="KW-0472">Membrane</keyword>
<feature type="compositionally biased region" description="Low complexity" evidence="4">
    <location>
        <begin position="159"/>
        <end position="168"/>
    </location>
</feature>
<comment type="caution">
    <text evidence="7">The sequence shown here is derived from an EMBL/GenBank/DDBJ whole genome shotgun (WGS) entry which is preliminary data.</text>
</comment>
<dbReference type="GO" id="GO:0045332">
    <property type="term" value="P:phospholipid translocation"/>
    <property type="evidence" value="ECO:0007669"/>
    <property type="project" value="TreeGrafter"/>
</dbReference>
<feature type="non-terminal residue" evidence="7">
    <location>
        <position position="1"/>
    </location>
</feature>
<evidence type="ECO:0000256" key="4">
    <source>
        <dbReference type="SAM" id="MobiDB-lite"/>
    </source>
</evidence>
<evidence type="ECO:0000313" key="8">
    <source>
        <dbReference type="Proteomes" id="UP001148018"/>
    </source>
</evidence>
<feature type="domain" description="P-type ATPase C-terminal" evidence="6">
    <location>
        <begin position="4"/>
        <end position="74"/>
    </location>
</feature>
<dbReference type="AlphaFoldDB" id="A0A9Q0EPX3"/>
<dbReference type="GO" id="GO:0005802">
    <property type="term" value="C:trans-Golgi network"/>
    <property type="evidence" value="ECO:0007669"/>
    <property type="project" value="TreeGrafter"/>
</dbReference>
<keyword evidence="5" id="KW-0812">Transmembrane</keyword>
<dbReference type="PANTHER" id="PTHR24092">
    <property type="entry name" value="PROBABLE PHOSPHOLIPID-TRANSPORTING ATPASE"/>
    <property type="match status" value="1"/>
</dbReference>
<evidence type="ECO:0000256" key="1">
    <source>
        <dbReference type="ARBA" id="ARBA00004141"/>
    </source>
</evidence>
<dbReference type="EMBL" id="JANIIK010000037">
    <property type="protein sequence ID" value="KAJ3611234.1"/>
    <property type="molecule type" value="Genomic_DNA"/>
</dbReference>